<gene>
    <name evidence="2" type="ORF">H8790_00240</name>
</gene>
<reference evidence="2 3" key="1">
    <citation type="submission" date="2020-08" db="EMBL/GenBank/DDBJ databases">
        <authorList>
            <person name="Liu C."/>
            <person name="Sun Q."/>
        </authorList>
    </citation>
    <scope>NUCLEOTIDE SEQUENCE [LARGE SCALE GENOMIC DNA]</scope>
    <source>
        <strain evidence="2 3">NSJ-62</strain>
    </source>
</reference>
<proteinExistence type="predicted"/>
<organism evidence="2 3">
    <name type="scientific">Oscillibacter hominis</name>
    <dbReference type="NCBI Taxonomy" id="2763056"/>
    <lineage>
        <taxon>Bacteria</taxon>
        <taxon>Bacillati</taxon>
        <taxon>Bacillota</taxon>
        <taxon>Clostridia</taxon>
        <taxon>Eubacteriales</taxon>
        <taxon>Oscillospiraceae</taxon>
        <taxon>Oscillibacter</taxon>
    </lineage>
</organism>
<dbReference type="InterPro" id="IPR024294">
    <property type="entry name" value="DUF3810"/>
</dbReference>
<evidence type="ECO:0000313" key="2">
    <source>
        <dbReference type="EMBL" id="QNL44525.1"/>
    </source>
</evidence>
<keyword evidence="1" id="KW-0812">Transmembrane</keyword>
<sequence>MRSFFLRYQKLHVWLLALVAFFTAFAVSRGNRALMNAVAEHVTAPVKCALGRMWGLVPFSGMELLVAALLLFIVAYLILWARAVIRSRPRRRAVYSGFLGALCTGLTIYAVCCLLWGVNYYTDSFQDKSGIREQPVAIEDLYHVTQYFADRLTETSDLVERDESGVFAVPRDAIFEGSTSVYDAVEQQFPFLKFPDQAPKRVLFSKVMSAMDFTGVFCPFTGESNLNVDSPACLLPSTIAHELAHQRGIASEQECNFLAVLASTSCGSDVYAYSGWLLGYIHLGNALYQADETLWRSVWETLPEGARADLAFNNAYWASFEGPASRASQKVYDGFLKGYGEAAGIKSYGTVVDLLVVYYQDFT</sequence>
<keyword evidence="1" id="KW-0472">Membrane</keyword>
<dbReference type="KEGG" id="ohi:H8790_00240"/>
<evidence type="ECO:0000313" key="3">
    <source>
        <dbReference type="Proteomes" id="UP000515960"/>
    </source>
</evidence>
<dbReference type="Proteomes" id="UP000515960">
    <property type="component" value="Chromosome"/>
</dbReference>
<keyword evidence="1" id="KW-1133">Transmembrane helix</keyword>
<keyword evidence="3" id="KW-1185">Reference proteome</keyword>
<feature type="transmembrane region" description="Helical" evidence="1">
    <location>
        <begin position="64"/>
        <end position="85"/>
    </location>
</feature>
<dbReference type="AlphaFoldDB" id="A0A7G9B4P4"/>
<protein>
    <submittedName>
        <fullName evidence="2">DUF3810 domain-containing protein</fullName>
    </submittedName>
</protein>
<dbReference type="EMBL" id="CP060490">
    <property type="protein sequence ID" value="QNL44525.1"/>
    <property type="molecule type" value="Genomic_DNA"/>
</dbReference>
<name>A0A7G9B4P4_9FIRM</name>
<dbReference type="Pfam" id="PF12725">
    <property type="entry name" value="DUF3810"/>
    <property type="match status" value="1"/>
</dbReference>
<dbReference type="RefSeq" id="WP_187333126.1">
    <property type="nucleotide sequence ID" value="NZ_CP060490.1"/>
</dbReference>
<feature type="transmembrane region" description="Helical" evidence="1">
    <location>
        <begin position="97"/>
        <end position="118"/>
    </location>
</feature>
<evidence type="ECO:0000256" key="1">
    <source>
        <dbReference type="SAM" id="Phobius"/>
    </source>
</evidence>
<accession>A0A7G9B4P4</accession>